<comment type="function">
    <text evidence="4">Formation of pseudouridine at positions 38, 39 and 40 in the anticodon stem and loop of transfer RNAs.</text>
</comment>
<dbReference type="NCBIfam" id="TIGR00071">
    <property type="entry name" value="hisT_truA"/>
    <property type="match status" value="1"/>
</dbReference>
<evidence type="ECO:0000256" key="4">
    <source>
        <dbReference type="HAMAP-Rule" id="MF_00171"/>
    </source>
</evidence>
<feature type="domain" description="Pseudouridine synthase I TruA alpha/beta" evidence="8">
    <location>
        <begin position="15"/>
        <end position="112"/>
    </location>
</feature>
<protein>
    <recommendedName>
        <fullName evidence="4">tRNA pseudouridine synthase A</fullName>
        <ecNumber evidence="4">5.4.99.12</ecNumber>
    </recommendedName>
    <alternativeName>
        <fullName evidence="4">tRNA pseudouridine(38-40) synthase</fullName>
    </alternativeName>
    <alternativeName>
        <fullName evidence="4">tRNA pseudouridylate synthase I</fullName>
    </alternativeName>
    <alternativeName>
        <fullName evidence="4">tRNA-uridine isomerase I</fullName>
    </alternativeName>
</protein>
<dbReference type="Gene3D" id="3.30.70.580">
    <property type="entry name" value="Pseudouridine synthase I, catalytic domain, N-terminal subdomain"/>
    <property type="match status" value="1"/>
</dbReference>
<dbReference type="FunFam" id="3.30.70.580:FF:000001">
    <property type="entry name" value="tRNA pseudouridine synthase A"/>
    <property type="match status" value="1"/>
</dbReference>
<dbReference type="HAMAP" id="MF_00171">
    <property type="entry name" value="TruA"/>
    <property type="match status" value="1"/>
</dbReference>
<proteinExistence type="inferred from homology"/>
<feature type="domain" description="Pseudouridine synthase I TruA alpha/beta" evidence="8">
    <location>
        <begin position="152"/>
        <end position="252"/>
    </location>
</feature>
<comment type="similarity">
    <text evidence="1 4 7">Belongs to the tRNA pseudouridine synthase TruA family.</text>
</comment>
<dbReference type="InterPro" id="IPR020094">
    <property type="entry name" value="TruA/RsuA/RluB/E/F_N"/>
</dbReference>
<dbReference type="SUPFAM" id="SSF55120">
    <property type="entry name" value="Pseudouridine synthase"/>
    <property type="match status" value="1"/>
</dbReference>
<dbReference type="GO" id="GO:0003723">
    <property type="term" value="F:RNA binding"/>
    <property type="evidence" value="ECO:0007669"/>
    <property type="project" value="InterPro"/>
</dbReference>
<evidence type="ECO:0000313" key="10">
    <source>
        <dbReference type="Proteomes" id="UP000595917"/>
    </source>
</evidence>
<dbReference type="GO" id="GO:0031119">
    <property type="term" value="P:tRNA pseudouridine synthesis"/>
    <property type="evidence" value="ECO:0007669"/>
    <property type="project" value="UniProtKB-UniRule"/>
</dbReference>
<dbReference type="EMBL" id="CP067089">
    <property type="protein sequence ID" value="QQO07473.1"/>
    <property type="molecule type" value="Genomic_DNA"/>
</dbReference>
<dbReference type="Gene3D" id="3.30.70.660">
    <property type="entry name" value="Pseudouridine synthase I, catalytic domain, C-terminal subdomain"/>
    <property type="match status" value="1"/>
</dbReference>
<evidence type="ECO:0000256" key="6">
    <source>
        <dbReference type="PIRSR" id="PIRSR001430-2"/>
    </source>
</evidence>
<organism evidence="9 10">
    <name type="scientific">Breznakiella homolactica</name>
    <dbReference type="NCBI Taxonomy" id="2798577"/>
    <lineage>
        <taxon>Bacteria</taxon>
        <taxon>Pseudomonadati</taxon>
        <taxon>Spirochaetota</taxon>
        <taxon>Spirochaetia</taxon>
        <taxon>Spirochaetales</taxon>
        <taxon>Breznakiellaceae</taxon>
        <taxon>Breznakiella</taxon>
    </lineage>
</organism>
<comment type="caution">
    <text evidence="4">Lacks conserved residue(s) required for the propagation of feature annotation.</text>
</comment>
<evidence type="ECO:0000256" key="3">
    <source>
        <dbReference type="ARBA" id="ARBA00023235"/>
    </source>
</evidence>
<evidence type="ECO:0000256" key="1">
    <source>
        <dbReference type="ARBA" id="ARBA00009375"/>
    </source>
</evidence>
<accession>A0A7T8B9R7</accession>
<evidence type="ECO:0000313" key="9">
    <source>
        <dbReference type="EMBL" id="QQO07473.1"/>
    </source>
</evidence>
<dbReference type="Pfam" id="PF01416">
    <property type="entry name" value="PseudoU_synth_1"/>
    <property type="match status" value="2"/>
</dbReference>
<reference evidence="9" key="1">
    <citation type="submission" date="2021-01" db="EMBL/GenBank/DDBJ databases">
        <title>Description of Breznakiella homolactica.</title>
        <authorList>
            <person name="Song Y."/>
            <person name="Brune A."/>
        </authorList>
    </citation>
    <scope>NUCLEOTIDE SEQUENCE</scope>
    <source>
        <strain evidence="9">RmG30</strain>
    </source>
</reference>
<dbReference type="PANTHER" id="PTHR11142">
    <property type="entry name" value="PSEUDOURIDYLATE SYNTHASE"/>
    <property type="match status" value="1"/>
</dbReference>
<dbReference type="InterPro" id="IPR001406">
    <property type="entry name" value="PsdUridine_synth_TruA"/>
</dbReference>
<dbReference type="InterPro" id="IPR020103">
    <property type="entry name" value="PsdUridine_synth_cat_dom_sf"/>
</dbReference>
<dbReference type="PIRSF" id="PIRSF001430">
    <property type="entry name" value="tRNA_psdUrid_synth"/>
    <property type="match status" value="1"/>
</dbReference>
<dbReference type="GO" id="GO:0160147">
    <property type="term" value="F:tRNA pseudouridine(38-40) synthase activity"/>
    <property type="evidence" value="ECO:0007669"/>
    <property type="project" value="UniProtKB-EC"/>
</dbReference>
<evidence type="ECO:0000256" key="2">
    <source>
        <dbReference type="ARBA" id="ARBA00022694"/>
    </source>
</evidence>
<keyword evidence="2 4" id="KW-0819">tRNA processing</keyword>
<feature type="binding site" evidence="4 6">
    <location>
        <position position="118"/>
    </location>
    <ligand>
        <name>substrate</name>
    </ligand>
</feature>
<evidence type="ECO:0000256" key="5">
    <source>
        <dbReference type="PIRSR" id="PIRSR001430-1"/>
    </source>
</evidence>
<comment type="catalytic activity">
    <reaction evidence="4 7">
        <text>uridine(38/39/40) in tRNA = pseudouridine(38/39/40) in tRNA</text>
        <dbReference type="Rhea" id="RHEA:22376"/>
        <dbReference type="Rhea" id="RHEA-COMP:10085"/>
        <dbReference type="Rhea" id="RHEA-COMP:10087"/>
        <dbReference type="ChEBI" id="CHEBI:65314"/>
        <dbReference type="ChEBI" id="CHEBI:65315"/>
        <dbReference type="EC" id="5.4.99.12"/>
    </reaction>
</comment>
<dbReference type="RefSeq" id="WP_215624778.1">
    <property type="nucleotide sequence ID" value="NZ_CP067089.2"/>
</dbReference>
<dbReference type="InterPro" id="IPR020095">
    <property type="entry name" value="PsdUridine_synth_TruA_C"/>
</dbReference>
<dbReference type="AlphaFoldDB" id="A0A7T8B9R7"/>
<name>A0A7T8B9R7_9SPIR</name>
<dbReference type="EC" id="5.4.99.12" evidence="4"/>
<dbReference type="PANTHER" id="PTHR11142:SF0">
    <property type="entry name" value="TRNA PSEUDOURIDINE SYNTHASE-LIKE 1"/>
    <property type="match status" value="1"/>
</dbReference>
<keyword evidence="10" id="KW-1185">Reference proteome</keyword>
<dbReference type="CDD" id="cd02570">
    <property type="entry name" value="PseudoU_synth_EcTruA"/>
    <property type="match status" value="1"/>
</dbReference>
<gene>
    <name evidence="4 9" type="primary">truA</name>
    <name evidence="9" type="ORF">JFL75_10925</name>
</gene>
<sequence>MTEQCGVPRNIRLLVSYDGTDFSGWQRQSSDRSVQGEIEAALERIHKKPVSLSGSGRTDAGVHAAGQVANFYTDIRNMAPERFIPALNALLPRDVRVLESLEASPDFHARFDAKLRTYRYYIIPGRRGLPHELRYAMQIWRTPDLELLNTYARCLLGETDCSVFASPKDPSKSRSRYIEQAYFFSEGGFLVFEISANAFLWKMVRSILGTLLYCEEKKISPGEFREILRSRDRTLAGPTAVPQGLFLWKIDYYRS</sequence>
<feature type="active site" description="Nucleophile" evidence="4 5">
    <location>
        <position position="59"/>
    </location>
</feature>
<evidence type="ECO:0000256" key="7">
    <source>
        <dbReference type="RuleBase" id="RU003792"/>
    </source>
</evidence>
<dbReference type="KEGG" id="bhc:JFL75_10925"/>
<dbReference type="InterPro" id="IPR020097">
    <property type="entry name" value="PsdUridine_synth_TruA_a/b_dom"/>
</dbReference>
<dbReference type="Proteomes" id="UP000595917">
    <property type="component" value="Chromosome"/>
</dbReference>
<keyword evidence="3 4" id="KW-0413">Isomerase</keyword>
<evidence type="ECO:0000259" key="8">
    <source>
        <dbReference type="Pfam" id="PF01416"/>
    </source>
</evidence>
<comment type="subunit">
    <text evidence="4">Homodimer.</text>
</comment>